<comment type="caution">
    <text evidence="9">The sequence shown here is derived from an EMBL/GenBank/DDBJ whole genome shotgun (WGS) entry which is preliminary data.</text>
</comment>
<organism evidence="9 10">
    <name type="scientific">Iodidimonas nitroreducens</name>
    <dbReference type="NCBI Taxonomy" id="1236968"/>
    <lineage>
        <taxon>Bacteria</taxon>
        <taxon>Pseudomonadati</taxon>
        <taxon>Pseudomonadota</taxon>
        <taxon>Alphaproteobacteria</taxon>
        <taxon>Iodidimonadales</taxon>
        <taxon>Iodidimonadaceae</taxon>
        <taxon>Iodidimonas</taxon>
    </lineage>
</organism>
<keyword evidence="8" id="KW-0769">Symport</keyword>
<comment type="similarity">
    <text evidence="2 8">Belongs to the alanine or glycine:cation symporter (AGCS) (TC 2.A.25) family.</text>
</comment>
<evidence type="ECO:0000256" key="2">
    <source>
        <dbReference type="ARBA" id="ARBA00009261"/>
    </source>
</evidence>
<feature type="transmembrane region" description="Helical" evidence="8">
    <location>
        <begin position="431"/>
        <end position="449"/>
    </location>
</feature>
<name>A0A5A7N6X2_9PROT</name>
<protein>
    <submittedName>
        <fullName evidence="9">Alanine glycine permease</fullName>
    </submittedName>
</protein>
<dbReference type="PANTHER" id="PTHR30330">
    <property type="entry name" value="AGSS FAMILY TRANSPORTER, SODIUM-ALANINE"/>
    <property type="match status" value="1"/>
</dbReference>
<feature type="transmembrane region" description="Helical" evidence="8">
    <location>
        <begin position="388"/>
        <end position="410"/>
    </location>
</feature>
<gene>
    <name evidence="9" type="ORF">JCM17846_15300</name>
</gene>
<dbReference type="Pfam" id="PF01235">
    <property type="entry name" value="Na_Ala_symp"/>
    <property type="match status" value="1"/>
</dbReference>
<evidence type="ECO:0000256" key="8">
    <source>
        <dbReference type="RuleBase" id="RU363064"/>
    </source>
</evidence>
<keyword evidence="3 8" id="KW-0813">Transport</keyword>
<feature type="transmembrane region" description="Helical" evidence="8">
    <location>
        <begin position="256"/>
        <end position="277"/>
    </location>
</feature>
<evidence type="ECO:0000256" key="1">
    <source>
        <dbReference type="ARBA" id="ARBA00004651"/>
    </source>
</evidence>
<dbReference type="GO" id="GO:0005283">
    <property type="term" value="F:amino acid:sodium symporter activity"/>
    <property type="evidence" value="ECO:0007669"/>
    <property type="project" value="InterPro"/>
</dbReference>
<keyword evidence="5 8" id="KW-0812">Transmembrane</keyword>
<dbReference type="AlphaFoldDB" id="A0A5A7N6X2"/>
<evidence type="ECO:0000256" key="5">
    <source>
        <dbReference type="ARBA" id="ARBA00022692"/>
    </source>
</evidence>
<evidence type="ECO:0000313" key="9">
    <source>
        <dbReference type="EMBL" id="GER03848.1"/>
    </source>
</evidence>
<feature type="transmembrane region" description="Helical" evidence="8">
    <location>
        <begin position="228"/>
        <end position="249"/>
    </location>
</feature>
<comment type="subcellular location">
    <subcellularLocation>
        <location evidence="8">Cell inner membrane</location>
        <topology evidence="8">Multi-pass membrane protein</topology>
    </subcellularLocation>
    <subcellularLocation>
        <location evidence="1">Cell membrane</location>
        <topology evidence="1">Multi-pass membrane protein</topology>
    </subcellularLocation>
</comment>
<feature type="transmembrane region" description="Helical" evidence="8">
    <location>
        <begin position="455"/>
        <end position="474"/>
    </location>
</feature>
<dbReference type="PANTHER" id="PTHR30330:SF3">
    <property type="entry name" value="TRANSCRIPTIONAL REGULATOR, LRP FAMILY"/>
    <property type="match status" value="1"/>
</dbReference>
<keyword evidence="10" id="KW-1185">Reference proteome</keyword>
<dbReference type="NCBIfam" id="TIGR00835">
    <property type="entry name" value="agcS"/>
    <property type="match status" value="1"/>
</dbReference>
<evidence type="ECO:0000313" key="10">
    <source>
        <dbReference type="Proteomes" id="UP000324996"/>
    </source>
</evidence>
<keyword evidence="4" id="KW-1003">Cell membrane</keyword>
<keyword evidence="8" id="KW-0997">Cell inner membrane</keyword>
<dbReference type="GO" id="GO:0005886">
    <property type="term" value="C:plasma membrane"/>
    <property type="evidence" value="ECO:0007669"/>
    <property type="project" value="UniProtKB-SubCell"/>
</dbReference>
<feature type="transmembrane region" description="Helical" evidence="8">
    <location>
        <begin position="135"/>
        <end position="152"/>
    </location>
</feature>
<feature type="transmembrane region" description="Helical" evidence="8">
    <location>
        <begin position="59"/>
        <end position="86"/>
    </location>
</feature>
<dbReference type="InterPro" id="IPR001463">
    <property type="entry name" value="Na/Ala_symport"/>
</dbReference>
<proteinExistence type="inferred from homology"/>
<feature type="transmembrane region" description="Helical" evidence="8">
    <location>
        <begin position="107"/>
        <end position="129"/>
    </location>
</feature>
<feature type="transmembrane region" description="Helical" evidence="8">
    <location>
        <begin position="283"/>
        <end position="306"/>
    </location>
</feature>
<keyword evidence="7 8" id="KW-0472">Membrane</keyword>
<keyword evidence="6 8" id="KW-1133">Transmembrane helix</keyword>
<evidence type="ECO:0000256" key="6">
    <source>
        <dbReference type="ARBA" id="ARBA00022989"/>
    </source>
</evidence>
<accession>A0A5A7N6X2</accession>
<dbReference type="EMBL" id="BKCN01000006">
    <property type="protein sequence ID" value="GER03848.1"/>
    <property type="molecule type" value="Genomic_DNA"/>
</dbReference>
<feature type="transmembrane region" description="Helical" evidence="8">
    <location>
        <begin position="346"/>
        <end position="368"/>
    </location>
</feature>
<sequence>MRLKKFARPAPLMTVFMASLFMPLFSGRAEASIIDQMINGLSSTVFYEISLFGSDIELIVIWMALPMLFLTFYFGFINLRSFPLAARILRGRYRDDTSPGEVTQFQALSTALSGTVGLGNIAGVAIAIAMGGPGAALWMTVIGFFAMTLKFAECTLGVKYRTIHKDGTVSGGPMHYLGRGLAARGWKKLGFVLAWSYALFAIPSLLQIAQVNQSYSQFSAVTGVDAPWTFGIILALLVGIVIIGGINQIARVTVRLVPLMAVLYVGAALFIILSHAAEIPAAIALIFNEALRPEAGIGAIIGAFVWGMRRAVYSTEAGLGSATIAHAAARTREPVSEGMVALLEPFIDTVLISSMTALVIIVTGAWQVEGLSDIQMTSWAFNSVIDGFDIVLAVAVVLFAYSTIISWGYYSSKIWAFVFGTSKTSSHLFKAVYIIALIPGGVFTVSQVFDIMDSFFFLMAVPNVIGIYIMASELKRDIRSYKKRIKSGEIAMVPRGESTLAAVEK</sequence>
<dbReference type="Proteomes" id="UP000324996">
    <property type="component" value="Unassembled WGS sequence"/>
</dbReference>
<dbReference type="Gene3D" id="1.20.1740.10">
    <property type="entry name" value="Amino acid/polyamine transporter I"/>
    <property type="match status" value="1"/>
</dbReference>
<feature type="transmembrane region" description="Helical" evidence="8">
    <location>
        <begin position="189"/>
        <end position="208"/>
    </location>
</feature>
<evidence type="ECO:0000256" key="3">
    <source>
        <dbReference type="ARBA" id="ARBA00022448"/>
    </source>
</evidence>
<dbReference type="PRINTS" id="PR00175">
    <property type="entry name" value="NAALASMPORT"/>
</dbReference>
<evidence type="ECO:0000256" key="7">
    <source>
        <dbReference type="ARBA" id="ARBA00023136"/>
    </source>
</evidence>
<evidence type="ECO:0000256" key="4">
    <source>
        <dbReference type="ARBA" id="ARBA00022475"/>
    </source>
</evidence>
<reference evidence="9 10" key="1">
    <citation type="submission" date="2019-09" db="EMBL/GenBank/DDBJ databases">
        <title>NBRP : Genome information of microbial organism related human and environment.</title>
        <authorList>
            <person name="Hattori M."/>
            <person name="Oshima K."/>
            <person name="Inaba H."/>
            <person name="Suda W."/>
            <person name="Sakamoto M."/>
            <person name="Iino T."/>
            <person name="Kitahara M."/>
            <person name="Oshida Y."/>
            <person name="Iida T."/>
            <person name="Kudo T."/>
            <person name="Itoh T."/>
            <person name="Ohkuma M."/>
        </authorList>
    </citation>
    <scope>NUCLEOTIDE SEQUENCE [LARGE SCALE GENOMIC DNA]</scope>
    <source>
        <strain evidence="9 10">Q-1</strain>
    </source>
</reference>